<proteinExistence type="predicted"/>
<sequence>MIAAVDGATRDFALKNYYKARIPYFKLRKLSDEEREKFLSFDEWMEETQNVRFGGSMWQRDRTPRERYWHAYGLASLAEDTNRLIREAAPQEENEACGYMLMNPEEDIIALSHDISDEDNTERIVDSAGCDEFLWYITFPDLLAYQMALT</sequence>
<organism evidence="1 2">
    <name type="scientific">Apiospora marii</name>
    <dbReference type="NCBI Taxonomy" id="335849"/>
    <lineage>
        <taxon>Eukaryota</taxon>
        <taxon>Fungi</taxon>
        <taxon>Dikarya</taxon>
        <taxon>Ascomycota</taxon>
        <taxon>Pezizomycotina</taxon>
        <taxon>Sordariomycetes</taxon>
        <taxon>Xylariomycetidae</taxon>
        <taxon>Amphisphaeriales</taxon>
        <taxon>Apiosporaceae</taxon>
        <taxon>Apiospora</taxon>
    </lineage>
</organism>
<reference evidence="1 2" key="1">
    <citation type="submission" date="2023-01" db="EMBL/GenBank/DDBJ databases">
        <title>Analysis of 21 Apiospora genomes using comparative genomics revels a genus with tremendous synthesis potential of carbohydrate active enzymes and secondary metabolites.</title>
        <authorList>
            <person name="Sorensen T."/>
        </authorList>
    </citation>
    <scope>NUCLEOTIDE SEQUENCE [LARGE SCALE GENOMIC DNA]</scope>
    <source>
        <strain evidence="1 2">CBS 20057</strain>
    </source>
</reference>
<evidence type="ECO:0000313" key="2">
    <source>
        <dbReference type="Proteomes" id="UP001396898"/>
    </source>
</evidence>
<protein>
    <submittedName>
        <fullName evidence="1">Uncharacterized protein</fullName>
    </submittedName>
</protein>
<accession>A0ABR1RMW2</accession>
<name>A0ABR1RMW2_9PEZI</name>
<evidence type="ECO:0000313" key="1">
    <source>
        <dbReference type="EMBL" id="KAK8015830.1"/>
    </source>
</evidence>
<dbReference type="Proteomes" id="UP001396898">
    <property type="component" value="Unassembled WGS sequence"/>
</dbReference>
<keyword evidence="2" id="KW-1185">Reference proteome</keyword>
<comment type="caution">
    <text evidence="1">The sequence shown here is derived from an EMBL/GenBank/DDBJ whole genome shotgun (WGS) entry which is preliminary data.</text>
</comment>
<dbReference type="EMBL" id="JAQQWI010000012">
    <property type="protein sequence ID" value="KAK8015830.1"/>
    <property type="molecule type" value="Genomic_DNA"/>
</dbReference>
<gene>
    <name evidence="1" type="ORF">PG991_008718</name>
</gene>